<accession>A0AAN6LTP4</accession>
<dbReference type="Proteomes" id="UP001280581">
    <property type="component" value="Unassembled WGS sequence"/>
</dbReference>
<name>A0AAN6LTP4_9PLEO</name>
<evidence type="ECO:0000313" key="1">
    <source>
        <dbReference type="EMBL" id="KAK3203609.1"/>
    </source>
</evidence>
<dbReference type="AlphaFoldDB" id="A0AAN6LTP4"/>
<proteinExistence type="predicted"/>
<evidence type="ECO:0000313" key="2">
    <source>
        <dbReference type="Proteomes" id="UP001280581"/>
    </source>
</evidence>
<sequence>MSKSNSFEGLALELRQRIYFFAGFPVAKKYYGPKDWKTMLKKLQDPEAMLAAVGNPKVSMFGRLRAVYENATNPIVPYVREKDIQFHHLRRINRRLRHELLCLLFDGGLGFRIDPIYELPTTSWTSLIRLKTMDYITSAVVSIRFADTLWWENNVAEQERAGNTFAYLTACAPNLRELKLKLGDSNGYGDVCNPVTSFPSANIALYRLIRSLHHFVTINSEKHLKLIRPDWIDSIT</sequence>
<keyword evidence="2" id="KW-1185">Reference proteome</keyword>
<gene>
    <name evidence="1" type="ORF">GRF29_106g79284</name>
</gene>
<organism evidence="1 2">
    <name type="scientific">Pseudopithomyces chartarum</name>
    <dbReference type="NCBI Taxonomy" id="1892770"/>
    <lineage>
        <taxon>Eukaryota</taxon>
        <taxon>Fungi</taxon>
        <taxon>Dikarya</taxon>
        <taxon>Ascomycota</taxon>
        <taxon>Pezizomycotina</taxon>
        <taxon>Dothideomycetes</taxon>
        <taxon>Pleosporomycetidae</taxon>
        <taxon>Pleosporales</taxon>
        <taxon>Massarineae</taxon>
        <taxon>Didymosphaeriaceae</taxon>
        <taxon>Pseudopithomyces</taxon>
    </lineage>
</organism>
<reference evidence="1 2" key="1">
    <citation type="submission" date="2021-02" db="EMBL/GenBank/DDBJ databases">
        <title>Genome assembly of Pseudopithomyces chartarum.</title>
        <authorList>
            <person name="Jauregui R."/>
            <person name="Singh J."/>
            <person name="Voisey C."/>
        </authorList>
    </citation>
    <scope>NUCLEOTIDE SEQUENCE [LARGE SCALE GENOMIC DNA]</scope>
    <source>
        <strain evidence="1 2">AGR01</strain>
    </source>
</reference>
<comment type="caution">
    <text evidence="1">The sequence shown here is derived from an EMBL/GenBank/DDBJ whole genome shotgun (WGS) entry which is preliminary data.</text>
</comment>
<protein>
    <submittedName>
        <fullName evidence="1">Uncharacterized protein</fullName>
    </submittedName>
</protein>
<dbReference type="EMBL" id="WVTA01000010">
    <property type="protein sequence ID" value="KAK3203609.1"/>
    <property type="molecule type" value="Genomic_DNA"/>
</dbReference>